<dbReference type="Proteomes" id="UP001596492">
    <property type="component" value="Unassembled WGS sequence"/>
</dbReference>
<organism evidence="12 13">
    <name type="scientific">Hirschia litorea</name>
    <dbReference type="NCBI Taxonomy" id="1199156"/>
    <lineage>
        <taxon>Bacteria</taxon>
        <taxon>Pseudomonadati</taxon>
        <taxon>Pseudomonadota</taxon>
        <taxon>Alphaproteobacteria</taxon>
        <taxon>Hyphomonadales</taxon>
        <taxon>Hyphomonadaceae</taxon>
        <taxon>Hirschia</taxon>
    </lineage>
</organism>
<dbReference type="EC" id="2.6.1.9" evidence="9"/>
<evidence type="ECO:0000256" key="6">
    <source>
        <dbReference type="ARBA" id="ARBA00022679"/>
    </source>
</evidence>
<dbReference type="NCBIfam" id="TIGR01141">
    <property type="entry name" value="hisC"/>
    <property type="match status" value="1"/>
</dbReference>
<dbReference type="RefSeq" id="WP_382167318.1">
    <property type="nucleotide sequence ID" value="NZ_JBHTBR010000005.1"/>
</dbReference>
<keyword evidence="13" id="KW-1185">Reference proteome</keyword>
<dbReference type="SUPFAM" id="SSF53383">
    <property type="entry name" value="PLP-dependent transferases"/>
    <property type="match status" value="1"/>
</dbReference>
<evidence type="ECO:0000313" key="13">
    <source>
        <dbReference type="Proteomes" id="UP001596492"/>
    </source>
</evidence>
<evidence type="ECO:0000313" key="12">
    <source>
        <dbReference type="EMBL" id="MFC7292077.1"/>
    </source>
</evidence>
<proteinExistence type="inferred from homology"/>
<evidence type="ECO:0000259" key="11">
    <source>
        <dbReference type="Pfam" id="PF00155"/>
    </source>
</evidence>
<feature type="domain" description="Aminotransferase class I/classII large" evidence="11">
    <location>
        <begin position="33"/>
        <end position="360"/>
    </location>
</feature>
<dbReference type="HAMAP" id="MF_01023">
    <property type="entry name" value="HisC_aminotrans_2"/>
    <property type="match status" value="1"/>
</dbReference>
<keyword evidence="9" id="KW-0028">Amino-acid biosynthesis</keyword>
<evidence type="ECO:0000256" key="4">
    <source>
        <dbReference type="ARBA" id="ARBA00011738"/>
    </source>
</evidence>
<comment type="pathway">
    <text evidence="2 9">Amino-acid biosynthesis; L-histidine biosynthesis; L-histidine from 5-phospho-alpha-D-ribose 1-diphosphate: step 7/9.</text>
</comment>
<evidence type="ECO:0000256" key="5">
    <source>
        <dbReference type="ARBA" id="ARBA00022576"/>
    </source>
</evidence>
<dbReference type="CDD" id="cd00609">
    <property type="entry name" value="AAT_like"/>
    <property type="match status" value="1"/>
</dbReference>
<dbReference type="GO" id="GO:0004400">
    <property type="term" value="F:histidinol-phosphate transaminase activity"/>
    <property type="evidence" value="ECO:0007669"/>
    <property type="project" value="UniProtKB-EC"/>
</dbReference>
<dbReference type="Gene3D" id="3.40.640.10">
    <property type="entry name" value="Type I PLP-dependent aspartate aminotransferase-like (Major domain)"/>
    <property type="match status" value="1"/>
</dbReference>
<evidence type="ECO:0000256" key="7">
    <source>
        <dbReference type="ARBA" id="ARBA00022898"/>
    </source>
</evidence>
<evidence type="ECO:0000256" key="10">
    <source>
        <dbReference type="SAM" id="MobiDB-lite"/>
    </source>
</evidence>
<accession>A0ABW2IMC0</accession>
<name>A0ABW2IMC0_9PROT</name>
<dbReference type="InterPro" id="IPR050106">
    <property type="entry name" value="HistidinolP_aminotransfase"/>
</dbReference>
<gene>
    <name evidence="9 12" type="primary">hisC</name>
    <name evidence="12" type="ORF">ACFQS8_10660</name>
</gene>
<dbReference type="Gene3D" id="3.90.1150.10">
    <property type="entry name" value="Aspartate Aminotransferase, domain 1"/>
    <property type="match status" value="1"/>
</dbReference>
<evidence type="ECO:0000256" key="3">
    <source>
        <dbReference type="ARBA" id="ARBA00007970"/>
    </source>
</evidence>
<reference evidence="13" key="1">
    <citation type="journal article" date="2019" name="Int. J. Syst. Evol. Microbiol.">
        <title>The Global Catalogue of Microorganisms (GCM) 10K type strain sequencing project: providing services to taxonomists for standard genome sequencing and annotation.</title>
        <authorList>
            <consortium name="The Broad Institute Genomics Platform"/>
            <consortium name="The Broad Institute Genome Sequencing Center for Infectious Disease"/>
            <person name="Wu L."/>
            <person name="Ma J."/>
        </authorList>
    </citation>
    <scope>NUCLEOTIDE SEQUENCE [LARGE SCALE GENOMIC DNA]</scope>
    <source>
        <strain evidence="13">CCUG 51308</strain>
    </source>
</reference>
<comment type="catalytic activity">
    <reaction evidence="8 9">
        <text>L-histidinol phosphate + 2-oxoglutarate = 3-(imidazol-4-yl)-2-oxopropyl phosphate + L-glutamate</text>
        <dbReference type="Rhea" id="RHEA:23744"/>
        <dbReference type="ChEBI" id="CHEBI:16810"/>
        <dbReference type="ChEBI" id="CHEBI:29985"/>
        <dbReference type="ChEBI" id="CHEBI:57766"/>
        <dbReference type="ChEBI" id="CHEBI:57980"/>
        <dbReference type="EC" id="2.6.1.9"/>
    </reaction>
</comment>
<comment type="caution">
    <text evidence="12">The sequence shown here is derived from an EMBL/GenBank/DDBJ whole genome shotgun (WGS) entry which is preliminary data.</text>
</comment>
<dbReference type="InterPro" id="IPR005861">
    <property type="entry name" value="HisP_aminotrans"/>
</dbReference>
<evidence type="ECO:0000256" key="8">
    <source>
        <dbReference type="ARBA" id="ARBA00047481"/>
    </source>
</evidence>
<feature type="region of interest" description="Disordered" evidence="10">
    <location>
        <begin position="21"/>
        <end position="40"/>
    </location>
</feature>
<dbReference type="InterPro" id="IPR015421">
    <property type="entry name" value="PyrdxlP-dep_Trfase_major"/>
</dbReference>
<keyword evidence="5 9" id="KW-0032">Aminotransferase</keyword>
<evidence type="ECO:0000256" key="9">
    <source>
        <dbReference type="HAMAP-Rule" id="MF_01023"/>
    </source>
</evidence>
<dbReference type="PANTHER" id="PTHR43643">
    <property type="entry name" value="HISTIDINOL-PHOSPHATE AMINOTRANSFERASE 2"/>
    <property type="match status" value="1"/>
</dbReference>
<evidence type="ECO:0000256" key="2">
    <source>
        <dbReference type="ARBA" id="ARBA00005011"/>
    </source>
</evidence>
<comment type="cofactor">
    <cofactor evidence="1 9">
        <name>pyridoxal 5'-phosphate</name>
        <dbReference type="ChEBI" id="CHEBI:597326"/>
    </cofactor>
</comment>
<keyword evidence="7 9" id="KW-0663">Pyridoxal phosphate</keyword>
<keyword evidence="6 9" id="KW-0808">Transferase</keyword>
<dbReference type="InterPro" id="IPR015424">
    <property type="entry name" value="PyrdxlP-dep_Trfase"/>
</dbReference>
<dbReference type="EMBL" id="JBHTBR010000005">
    <property type="protein sequence ID" value="MFC7292077.1"/>
    <property type="molecule type" value="Genomic_DNA"/>
</dbReference>
<comment type="subunit">
    <text evidence="4 9">Homodimer.</text>
</comment>
<sequence>MIDKPRPQALAQVMEISPYVPGHAPTKGSGPSFKLASNENPLGASPAARQAVIDVSANLETYPDGSARALREAIAQRYGLDANRIICGAGSDEIFQMLAKAYLETGDEIIQTTHGFLVYHLVAQQSGAVTVIAPETQLRTDVDAILERVTAKTKMVFIANPNNPTGTYISFEDVRRLHAGLPSNVLLVLDAAYAEYVRANDYSSGIELVSEFENVIMTRTFSKIYGLAALRLGWGYAPMHVIDALHRVRGPFNVSETAQRAGIAAIQDQTFIETSLALNDAQRERLTDGLEDLGLAPVPSVANFVLVNFPESLGKTASDAAKYLDAHGVSVRAMAAYKLPDCLRISVGNAESVDAVLSHLADFLKTS</sequence>
<feature type="modified residue" description="N6-(pyridoxal phosphate)lysine" evidence="9">
    <location>
        <position position="223"/>
    </location>
</feature>
<keyword evidence="9" id="KW-0368">Histidine biosynthesis</keyword>
<protein>
    <recommendedName>
        <fullName evidence="9">Histidinol-phosphate aminotransferase</fullName>
        <ecNumber evidence="9">2.6.1.9</ecNumber>
    </recommendedName>
    <alternativeName>
        <fullName evidence="9">Imidazole acetol-phosphate transaminase</fullName>
    </alternativeName>
</protein>
<evidence type="ECO:0000256" key="1">
    <source>
        <dbReference type="ARBA" id="ARBA00001933"/>
    </source>
</evidence>
<dbReference type="Pfam" id="PF00155">
    <property type="entry name" value="Aminotran_1_2"/>
    <property type="match status" value="1"/>
</dbReference>
<dbReference type="InterPro" id="IPR015422">
    <property type="entry name" value="PyrdxlP-dep_Trfase_small"/>
</dbReference>
<dbReference type="InterPro" id="IPR004839">
    <property type="entry name" value="Aminotransferase_I/II_large"/>
</dbReference>
<comment type="similarity">
    <text evidence="3 9">Belongs to the class-II pyridoxal-phosphate-dependent aminotransferase family. Histidinol-phosphate aminotransferase subfamily.</text>
</comment>
<dbReference type="PANTHER" id="PTHR43643:SF3">
    <property type="entry name" value="HISTIDINOL-PHOSPHATE AMINOTRANSFERASE"/>
    <property type="match status" value="1"/>
</dbReference>